<sequence>GTRKTVLDDFNGDQYAGERTQNLYFPFSSRMEWKLAYWLLKSSLSLGEIDQYLNLELTKRNHLSFRSAKELKARMDLLPPLARWKSQKLVVNPRYPTKKPVVLFFRDAMEVLQDLLKSPLIDDHISFTPVQIFQTAAKLTRVYESWLSGDRAWKLQ</sequence>
<proteinExistence type="predicted"/>
<comment type="caution">
    <text evidence="1">The sequence shown here is derived from an EMBL/GenBank/DDBJ whole genome shotgun (WGS) entry which is preliminary data.</text>
</comment>
<evidence type="ECO:0000313" key="2">
    <source>
        <dbReference type="Proteomes" id="UP001163828"/>
    </source>
</evidence>
<accession>A0ABQ8PW87</accession>
<feature type="non-terminal residue" evidence="1">
    <location>
        <position position="1"/>
    </location>
</feature>
<dbReference type="Proteomes" id="UP001163828">
    <property type="component" value="Unassembled WGS sequence"/>
</dbReference>
<dbReference type="Pfam" id="PF18759">
    <property type="entry name" value="Plavaka"/>
    <property type="match status" value="1"/>
</dbReference>
<dbReference type="InterPro" id="IPR041078">
    <property type="entry name" value="Plavaka"/>
</dbReference>
<evidence type="ECO:0000313" key="1">
    <source>
        <dbReference type="EMBL" id="KAJ3990688.1"/>
    </source>
</evidence>
<keyword evidence="2" id="KW-1185">Reference proteome</keyword>
<reference evidence="1" key="1">
    <citation type="submission" date="2022-08" db="EMBL/GenBank/DDBJ databases">
        <authorList>
            <consortium name="DOE Joint Genome Institute"/>
            <person name="Min B."/>
            <person name="Riley R."/>
            <person name="Sierra-Patev S."/>
            <person name="Naranjo-Ortiz M."/>
            <person name="Looney B."/>
            <person name="Konkel Z."/>
            <person name="Slot J.C."/>
            <person name="Sakamoto Y."/>
            <person name="Steenwyk J.L."/>
            <person name="Rokas A."/>
            <person name="Carro J."/>
            <person name="Camarero S."/>
            <person name="Ferreira P."/>
            <person name="Molpeceres G."/>
            <person name="Ruiz-Duenas F.J."/>
            <person name="Serrano A."/>
            <person name="Henrissat B."/>
            <person name="Drula E."/>
            <person name="Hughes K.W."/>
            <person name="Mata J.L."/>
            <person name="Ishikawa N.K."/>
            <person name="Vargas-Isla R."/>
            <person name="Ushijima S."/>
            <person name="Smith C.A."/>
            <person name="Ahrendt S."/>
            <person name="Andreopoulos W."/>
            <person name="He G."/>
            <person name="Labutti K."/>
            <person name="Lipzen A."/>
            <person name="Ng V."/>
            <person name="Sandor L."/>
            <person name="Barry K."/>
            <person name="Martinez A.T."/>
            <person name="Xiao Y."/>
            <person name="Gibbons J.G."/>
            <person name="Terashima K."/>
            <person name="Hibbett D.S."/>
            <person name="Grigoriev I.V."/>
        </authorList>
    </citation>
    <scope>NUCLEOTIDE SEQUENCE</scope>
    <source>
        <strain evidence="1">TFB10827</strain>
    </source>
</reference>
<dbReference type="EMBL" id="MU791644">
    <property type="protein sequence ID" value="KAJ3990688.1"/>
    <property type="molecule type" value="Genomic_DNA"/>
</dbReference>
<organism evidence="1 2">
    <name type="scientific">Lentinula boryana</name>
    <dbReference type="NCBI Taxonomy" id="40481"/>
    <lineage>
        <taxon>Eukaryota</taxon>
        <taxon>Fungi</taxon>
        <taxon>Dikarya</taxon>
        <taxon>Basidiomycota</taxon>
        <taxon>Agaricomycotina</taxon>
        <taxon>Agaricomycetes</taxon>
        <taxon>Agaricomycetidae</taxon>
        <taxon>Agaricales</taxon>
        <taxon>Marasmiineae</taxon>
        <taxon>Omphalotaceae</taxon>
        <taxon>Lentinula</taxon>
    </lineage>
</organism>
<gene>
    <name evidence="1" type="ORF">F5050DRAFT_1538775</name>
</gene>
<feature type="non-terminal residue" evidence="1">
    <location>
        <position position="156"/>
    </location>
</feature>
<protein>
    <submittedName>
        <fullName evidence="1">Uncharacterized protein</fullName>
    </submittedName>
</protein>
<name>A0ABQ8PW87_9AGAR</name>